<dbReference type="InterPro" id="IPR036770">
    <property type="entry name" value="Ankyrin_rpt-contain_sf"/>
</dbReference>
<dbReference type="SMART" id="SM00248">
    <property type="entry name" value="ANK"/>
    <property type="match status" value="3"/>
</dbReference>
<dbReference type="PANTHER" id="PTHR24126:SF14">
    <property type="entry name" value="ANK_REP_REGION DOMAIN-CONTAINING PROTEIN"/>
    <property type="match status" value="1"/>
</dbReference>
<dbReference type="Pfam" id="PF12796">
    <property type="entry name" value="Ank_2"/>
    <property type="match status" value="1"/>
</dbReference>
<proteinExistence type="predicted"/>
<evidence type="ECO:0000256" key="1">
    <source>
        <dbReference type="ARBA" id="ARBA00022737"/>
    </source>
</evidence>
<feature type="compositionally biased region" description="Polar residues" evidence="4">
    <location>
        <begin position="1"/>
        <end position="14"/>
    </location>
</feature>
<evidence type="ECO:0000256" key="4">
    <source>
        <dbReference type="SAM" id="MobiDB-lite"/>
    </source>
</evidence>
<feature type="region of interest" description="Disordered" evidence="4">
    <location>
        <begin position="1"/>
        <end position="24"/>
    </location>
</feature>
<evidence type="ECO:0000256" key="2">
    <source>
        <dbReference type="ARBA" id="ARBA00023043"/>
    </source>
</evidence>
<evidence type="ECO:0000256" key="3">
    <source>
        <dbReference type="PROSITE-ProRule" id="PRU00023"/>
    </source>
</evidence>
<dbReference type="PROSITE" id="PS50297">
    <property type="entry name" value="ANK_REP_REGION"/>
    <property type="match status" value="1"/>
</dbReference>
<protein>
    <submittedName>
        <fullName evidence="5">Uncharacterized protein</fullName>
    </submittedName>
</protein>
<feature type="repeat" description="ANK" evidence="3">
    <location>
        <begin position="638"/>
        <end position="670"/>
    </location>
</feature>
<keyword evidence="6" id="KW-1185">Reference proteome</keyword>
<dbReference type="AlphaFoldDB" id="A0AAN9UBM7"/>
<keyword evidence="2 3" id="KW-0040">ANK repeat</keyword>
<feature type="region of interest" description="Disordered" evidence="4">
    <location>
        <begin position="172"/>
        <end position="215"/>
    </location>
</feature>
<gene>
    <name evidence="5" type="ORF">SLS62_010617</name>
</gene>
<dbReference type="SUPFAM" id="SSF48403">
    <property type="entry name" value="Ankyrin repeat"/>
    <property type="match status" value="1"/>
</dbReference>
<organism evidence="5 6">
    <name type="scientific">Diatrype stigma</name>
    <dbReference type="NCBI Taxonomy" id="117547"/>
    <lineage>
        <taxon>Eukaryota</taxon>
        <taxon>Fungi</taxon>
        <taxon>Dikarya</taxon>
        <taxon>Ascomycota</taxon>
        <taxon>Pezizomycotina</taxon>
        <taxon>Sordariomycetes</taxon>
        <taxon>Xylariomycetidae</taxon>
        <taxon>Xylariales</taxon>
        <taxon>Diatrypaceae</taxon>
        <taxon>Diatrype</taxon>
    </lineage>
</organism>
<comment type="caution">
    <text evidence="5">The sequence shown here is derived from an EMBL/GenBank/DDBJ whole genome shotgun (WGS) entry which is preliminary data.</text>
</comment>
<dbReference type="Gene3D" id="1.25.40.20">
    <property type="entry name" value="Ankyrin repeat-containing domain"/>
    <property type="match status" value="2"/>
</dbReference>
<evidence type="ECO:0000313" key="6">
    <source>
        <dbReference type="Proteomes" id="UP001320420"/>
    </source>
</evidence>
<sequence>MKETSPTRTTSTNKGGRPKEWTPERQRKLIRLYLYTKLPPQRISDLLKDPTWLPKKDAASKWLNALLGHDPRWIKPKTTDEEEKRMAGLKASCHRSKRENRQHTVAENPSRGYGTASQPTSTIPHGLENLDGLTLDHSHSSLPTESDGSTLANLPWFSNEPSLHPAYVARSDPLAESSRRPRSSWHTMSHMFPRALGGQGPKRRDSGLTNSTDLSATSSFRNKLSDATPKQVKAAYELIKRYTIPKDYETDVSPASPSLPTGLFSQSRTGPVASPRLIVPGDFLSADFMLQAQGLPNFPPNEATESWAKVAKEVLSAQNLWPSKGRCSINSDSPWELQALDPSATDDFGNTVFHFLAARGSQRALVDQIMQAEEQFPAAIGSRNTAGQTLLHMLNQSWFEDGSPLGELLSRLNHIQFDILAVDVYGRNFFHLLRERRLHPERIRDLAHPFSIKTLNRRDAFDRKPMDSRSARRMWRAAAIHRLYPGRTPRLHISTEDPASARIHSHTELLRVVTNAMNVDTRPNPDAEDSDGRNAFQCLAEVVLGNLPIQKHAISTKRKLGVDMEPKLQDGNLSYRLELLGQLISAGVDVNHYDKLGQTPLMAFVKHIPDGVKEDNDLREIITKLVQAGANMEARSRQGETALYMAARLGKKVALKKLVELGANICVRNPQGLHILDAAHQALQTAANDTYLYARLYACCAMLSGQLGERWKTVTVLDEWRVRHRLDYLG</sequence>
<accession>A0AAN9UBM7</accession>
<dbReference type="Proteomes" id="UP001320420">
    <property type="component" value="Unassembled WGS sequence"/>
</dbReference>
<evidence type="ECO:0000313" key="5">
    <source>
        <dbReference type="EMBL" id="KAK7743380.1"/>
    </source>
</evidence>
<dbReference type="EMBL" id="JAKJXP020000137">
    <property type="protein sequence ID" value="KAK7743380.1"/>
    <property type="molecule type" value="Genomic_DNA"/>
</dbReference>
<dbReference type="PROSITE" id="PS50088">
    <property type="entry name" value="ANK_REPEAT"/>
    <property type="match status" value="1"/>
</dbReference>
<feature type="region of interest" description="Disordered" evidence="4">
    <location>
        <begin position="90"/>
        <end position="148"/>
    </location>
</feature>
<reference evidence="5 6" key="1">
    <citation type="submission" date="2024-02" db="EMBL/GenBank/DDBJ databases">
        <title>De novo assembly and annotation of 12 fungi associated with fruit tree decline syndrome in Ontario, Canada.</title>
        <authorList>
            <person name="Sulman M."/>
            <person name="Ellouze W."/>
            <person name="Ilyukhin E."/>
        </authorList>
    </citation>
    <scope>NUCLEOTIDE SEQUENCE [LARGE SCALE GENOMIC DNA]</scope>
    <source>
        <strain evidence="5 6">M11/M66-122</strain>
    </source>
</reference>
<keyword evidence="1" id="KW-0677">Repeat</keyword>
<dbReference type="PANTHER" id="PTHR24126">
    <property type="entry name" value="ANKYRIN REPEAT, PH AND SEC7 DOMAIN CONTAINING PROTEIN SECG-RELATED"/>
    <property type="match status" value="1"/>
</dbReference>
<dbReference type="InterPro" id="IPR002110">
    <property type="entry name" value="Ankyrin_rpt"/>
</dbReference>
<name>A0AAN9UBM7_9PEZI</name>